<evidence type="ECO:0000313" key="2">
    <source>
        <dbReference type="EMBL" id="KAF3522221.1"/>
    </source>
</evidence>
<proteinExistence type="predicted"/>
<feature type="domain" description="RNase H type-1" evidence="1">
    <location>
        <begin position="330"/>
        <end position="446"/>
    </location>
</feature>
<dbReference type="Pfam" id="PF13456">
    <property type="entry name" value="RVT_3"/>
    <property type="match status" value="1"/>
</dbReference>
<organism evidence="2 3">
    <name type="scientific">Brassica cretica</name>
    <name type="common">Mustard</name>
    <dbReference type="NCBI Taxonomy" id="69181"/>
    <lineage>
        <taxon>Eukaryota</taxon>
        <taxon>Viridiplantae</taxon>
        <taxon>Streptophyta</taxon>
        <taxon>Embryophyta</taxon>
        <taxon>Tracheophyta</taxon>
        <taxon>Spermatophyta</taxon>
        <taxon>Magnoliopsida</taxon>
        <taxon>eudicotyledons</taxon>
        <taxon>Gunneridae</taxon>
        <taxon>Pentapetalae</taxon>
        <taxon>rosids</taxon>
        <taxon>malvids</taxon>
        <taxon>Brassicales</taxon>
        <taxon>Brassicaceae</taxon>
        <taxon>Brassiceae</taxon>
        <taxon>Brassica</taxon>
    </lineage>
</organism>
<dbReference type="InterPro" id="IPR052929">
    <property type="entry name" value="RNase_H-like_EbsB-rel"/>
</dbReference>
<evidence type="ECO:0000313" key="3">
    <source>
        <dbReference type="Proteomes" id="UP000712600"/>
    </source>
</evidence>
<dbReference type="InterPro" id="IPR002156">
    <property type="entry name" value="RNaseH_domain"/>
</dbReference>
<dbReference type="AlphaFoldDB" id="A0A8S9PRL4"/>
<name>A0A8S9PRL4_BRACR</name>
<comment type="caution">
    <text evidence="2">The sequence shown here is derived from an EMBL/GenBank/DDBJ whole genome shotgun (WGS) entry which is preliminary data.</text>
</comment>
<dbReference type="PANTHER" id="PTHR47074:SF11">
    <property type="entry name" value="REVERSE TRANSCRIPTASE-LIKE PROTEIN"/>
    <property type="match status" value="1"/>
</dbReference>
<dbReference type="GO" id="GO:0004523">
    <property type="term" value="F:RNA-DNA hybrid ribonuclease activity"/>
    <property type="evidence" value="ECO:0007669"/>
    <property type="project" value="InterPro"/>
</dbReference>
<evidence type="ECO:0000259" key="1">
    <source>
        <dbReference type="Pfam" id="PF13456"/>
    </source>
</evidence>
<accession>A0A8S9PRL4</accession>
<dbReference type="GO" id="GO:0003676">
    <property type="term" value="F:nucleic acid binding"/>
    <property type="evidence" value="ECO:0007669"/>
    <property type="project" value="InterPro"/>
</dbReference>
<dbReference type="PANTHER" id="PTHR47074">
    <property type="entry name" value="BNAC02G40300D PROTEIN"/>
    <property type="match status" value="1"/>
</dbReference>
<sequence length="483" mass="55348">MHRSCTKLTQGLCKIEQLDAAAAVDVFSYTLDNNFKLMPRVCNYLLSSPAGYGVDSMLRFRLLKRLRHRKSRFLIGNLILPFGGDGEAHLRYLSSFRAFMQGLNTEYERLDKNQSTQSAVVHGMGTESNMVEQVSKHLWFDALNTSTLTSIERLSSKLELEIAKRNPEFQVMKKLKTELAEAYKQEELFWRQKCREQWLRKGDKNTIFFHNSVKGRKIKNKVIMLQNESGTKFFSEGAKGNLAVDYYKELFLSTNPHDLETLFADFESRITPEMNVSSSKILKKAEEDATIWFEVNFPKEDTPLAPTSGHVTAAPWMAPPPDFLKCNIGVSWLSDQTNCGAAWILRDTRGNVLMHSRRSYSFVQSQEEAELLATFWAVDCLKTMRFTKIIFQSSFKRAHERLQSYNPALRSTPHIAQDIITKLQQMQAWSLDYVVPLRNVSAMKISESVTSDHRYQSYISKGSTSWLQHYLATKAQALLPPSS</sequence>
<gene>
    <name evidence="2" type="ORF">F2Q69_00049199</name>
</gene>
<dbReference type="EMBL" id="QGKX02001347">
    <property type="protein sequence ID" value="KAF3522221.1"/>
    <property type="molecule type" value="Genomic_DNA"/>
</dbReference>
<dbReference type="Proteomes" id="UP000712600">
    <property type="component" value="Unassembled WGS sequence"/>
</dbReference>
<dbReference type="InterPro" id="IPR044730">
    <property type="entry name" value="RNase_H-like_dom_plant"/>
</dbReference>
<dbReference type="CDD" id="cd06222">
    <property type="entry name" value="RNase_H_like"/>
    <property type="match status" value="1"/>
</dbReference>
<protein>
    <recommendedName>
        <fullName evidence="1">RNase H type-1 domain-containing protein</fullName>
    </recommendedName>
</protein>
<reference evidence="2" key="1">
    <citation type="submission" date="2019-12" db="EMBL/GenBank/DDBJ databases">
        <title>Genome sequencing and annotation of Brassica cretica.</title>
        <authorList>
            <person name="Studholme D.J."/>
            <person name="Sarris P."/>
        </authorList>
    </citation>
    <scope>NUCLEOTIDE SEQUENCE</scope>
    <source>
        <strain evidence="2">PFS-109/04</strain>
        <tissue evidence="2">Leaf</tissue>
    </source>
</reference>